<dbReference type="PRINTS" id="PR00691">
    <property type="entry name" value="ADHESINB"/>
</dbReference>
<dbReference type="InterPro" id="IPR006128">
    <property type="entry name" value="Lipoprotein_PsaA-like"/>
</dbReference>
<dbReference type="RefSeq" id="WP_133217882.1">
    <property type="nucleotide sequence ID" value="NZ_NRSG01000015.1"/>
</dbReference>
<dbReference type="InterPro" id="IPR006129">
    <property type="entry name" value="AdhesinB"/>
</dbReference>
<evidence type="ECO:0000256" key="1">
    <source>
        <dbReference type="ARBA" id="ARBA00004196"/>
    </source>
</evidence>
<evidence type="ECO:0000256" key="5">
    <source>
        <dbReference type="ARBA" id="ARBA00022729"/>
    </source>
</evidence>
<name>A0ABS1CS84_9PROT</name>
<gene>
    <name evidence="8" type="ORF">CKO45_03660</name>
</gene>
<evidence type="ECO:0000256" key="3">
    <source>
        <dbReference type="ARBA" id="ARBA00022448"/>
    </source>
</evidence>
<keyword evidence="3 6" id="KW-0813">Transport</keyword>
<evidence type="ECO:0000256" key="7">
    <source>
        <dbReference type="SAM" id="SignalP"/>
    </source>
</evidence>
<comment type="similarity">
    <text evidence="2 6">Belongs to the bacterial solute-binding protein 9 family.</text>
</comment>
<evidence type="ECO:0000256" key="4">
    <source>
        <dbReference type="ARBA" id="ARBA00022723"/>
    </source>
</evidence>
<protein>
    <submittedName>
        <fullName evidence="8">Metal ABC transporter substrate-binding protein</fullName>
    </submittedName>
</protein>
<dbReference type="InterPro" id="IPR050492">
    <property type="entry name" value="Bact_metal-bind_prot9"/>
</dbReference>
<keyword evidence="9" id="KW-1185">Reference proteome</keyword>
<dbReference type="PANTHER" id="PTHR42953:SF1">
    <property type="entry name" value="METAL-BINDING PROTEIN HI_0362-RELATED"/>
    <property type="match status" value="1"/>
</dbReference>
<dbReference type="Proteomes" id="UP000697995">
    <property type="component" value="Unassembled WGS sequence"/>
</dbReference>
<evidence type="ECO:0000313" key="8">
    <source>
        <dbReference type="EMBL" id="MBK1657326.1"/>
    </source>
</evidence>
<keyword evidence="4" id="KW-0479">Metal-binding</keyword>
<feature type="signal peptide" evidence="7">
    <location>
        <begin position="1"/>
        <end position="23"/>
    </location>
</feature>
<dbReference type="InterPro" id="IPR006127">
    <property type="entry name" value="ZnuA-like"/>
</dbReference>
<reference evidence="8 9" key="1">
    <citation type="journal article" date="2020" name="Microorganisms">
        <title>Osmotic Adaptation and Compatible Solute Biosynthesis of Phototrophic Bacteria as Revealed from Genome Analyses.</title>
        <authorList>
            <person name="Imhoff J.F."/>
            <person name="Rahn T."/>
            <person name="Kunzel S."/>
            <person name="Keller A."/>
            <person name="Neulinger S.C."/>
        </authorList>
    </citation>
    <scope>NUCLEOTIDE SEQUENCE [LARGE SCALE GENOMIC DNA]</scope>
    <source>
        <strain evidence="8 9">DSM 15382</strain>
    </source>
</reference>
<dbReference type="PRINTS" id="PR00690">
    <property type="entry name" value="ADHESNFAMILY"/>
</dbReference>
<evidence type="ECO:0000256" key="6">
    <source>
        <dbReference type="RuleBase" id="RU003512"/>
    </source>
</evidence>
<organism evidence="8 9">
    <name type="scientific">Paracraurococcus ruber</name>
    <dbReference type="NCBI Taxonomy" id="77675"/>
    <lineage>
        <taxon>Bacteria</taxon>
        <taxon>Pseudomonadati</taxon>
        <taxon>Pseudomonadota</taxon>
        <taxon>Alphaproteobacteria</taxon>
        <taxon>Acetobacterales</taxon>
        <taxon>Roseomonadaceae</taxon>
        <taxon>Paracraurococcus</taxon>
    </lineage>
</organism>
<evidence type="ECO:0000313" key="9">
    <source>
        <dbReference type="Proteomes" id="UP000697995"/>
    </source>
</evidence>
<feature type="chain" id="PRO_5046227202" evidence="7">
    <location>
        <begin position="24"/>
        <end position="302"/>
    </location>
</feature>
<proteinExistence type="inferred from homology"/>
<evidence type="ECO:0000256" key="2">
    <source>
        <dbReference type="ARBA" id="ARBA00011028"/>
    </source>
</evidence>
<dbReference type="Gene3D" id="3.40.50.1980">
    <property type="entry name" value="Nitrogenase molybdenum iron protein domain"/>
    <property type="match status" value="2"/>
</dbReference>
<sequence length="302" mass="31568">MPCHSRRTLLPLLLAGLPAPALHAQARPVVVASFSILGDLVRQVAGDAVALRVLAGPETDAHVFQPRPSEAEAIRGAALVVRNGLGFEPWLDRLLRSTGFAGPVTTATDGIQPLRAAPMPGHSHGADAPDPHAWQDVRLAQSYARRIAAGLAGAAPQAGAAVRAGAEACLDRLGALDAWVRGQFASVPEGRRVLVTSHDAFGYFAAAYGVRVLAPQGMGGQAQPSAQQVAALIRRIREDRITAVFLEGPGSQAVMERLARDAGVVPRGRLYADTLSLPDGPAPGYEAMVRHNVGLMVPAMLG</sequence>
<dbReference type="SUPFAM" id="SSF53807">
    <property type="entry name" value="Helical backbone' metal receptor"/>
    <property type="match status" value="1"/>
</dbReference>
<dbReference type="PANTHER" id="PTHR42953">
    <property type="entry name" value="HIGH-AFFINITY ZINC UPTAKE SYSTEM PROTEIN ZNUA-RELATED"/>
    <property type="match status" value="1"/>
</dbReference>
<keyword evidence="5 7" id="KW-0732">Signal</keyword>
<comment type="caution">
    <text evidence="8">The sequence shown here is derived from an EMBL/GenBank/DDBJ whole genome shotgun (WGS) entry which is preliminary data.</text>
</comment>
<dbReference type="Pfam" id="PF01297">
    <property type="entry name" value="ZnuA"/>
    <property type="match status" value="1"/>
</dbReference>
<accession>A0ABS1CS84</accession>
<comment type="subcellular location">
    <subcellularLocation>
        <location evidence="1">Cell envelope</location>
    </subcellularLocation>
</comment>
<dbReference type="EMBL" id="NRSG01000015">
    <property type="protein sequence ID" value="MBK1657326.1"/>
    <property type="molecule type" value="Genomic_DNA"/>
</dbReference>